<gene>
    <name evidence="2" type="ORF">CRM94_12940</name>
</gene>
<feature type="compositionally biased region" description="Polar residues" evidence="1">
    <location>
        <begin position="10"/>
        <end position="20"/>
    </location>
</feature>
<name>A0A0M2Q0U7_BURGA</name>
<organism evidence="2 3">
    <name type="scientific">Burkholderia gladioli</name>
    <name type="common">Pseudomonas marginata</name>
    <name type="synonym">Phytomonas marginata</name>
    <dbReference type="NCBI Taxonomy" id="28095"/>
    <lineage>
        <taxon>Bacteria</taxon>
        <taxon>Pseudomonadati</taxon>
        <taxon>Pseudomonadota</taxon>
        <taxon>Betaproteobacteria</taxon>
        <taxon>Burkholderiales</taxon>
        <taxon>Burkholderiaceae</taxon>
        <taxon>Burkholderia</taxon>
    </lineage>
</organism>
<reference evidence="3" key="1">
    <citation type="submission" date="2017-09" db="EMBL/GenBank/DDBJ databases">
        <title>FDA dAtabase for Regulatory Grade micrObial Sequences (FDA-ARGOS): Supporting development and validation of Infectious Disease Dx tests.</title>
        <authorList>
            <person name="Minogue T."/>
            <person name="Wolcott M."/>
            <person name="Wasieloski L."/>
            <person name="Aguilar W."/>
            <person name="Moore D."/>
            <person name="Tallon L."/>
            <person name="Sadzewicz L."/>
            <person name="Ott S."/>
            <person name="Zhao X."/>
            <person name="Nagaraj S."/>
            <person name="Vavikolanu K."/>
            <person name="Aluvathingal J."/>
            <person name="Nadendla S."/>
            <person name="Sichtig H."/>
        </authorList>
    </citation>
    <scope>NUCLEOTIDE SEQUENCE [LARGE SCALE GENOMIC DNA]</scope>
    <source>
        <strain evidence="3">FDAARGOS_390</strain>
    </source>
</reference>
<dbReference type="AlphaFoldDB" id="A0A0M2Q0U7"/>
<proteinExistence type="predicted"/>
<evidence type="ECO:0000313" key="3">
    <source>
        <dbReference type="Proteomes" id="UP000220629"/>
    </source>
</evidence>
<protein>
    <submittedName>
        <fullName evidence="2">Uncharacterized protein</fullName>
    </submittedName>
</protein>
<feature type="compositionally biased region" description="Gly residues" evidence="1">
    <location>
        <begin position="37"/>
        <end position="50"/>
    </location>
</feature>
<accession>A0A0M2Q0U7</accession>
<dbReference type="Proteomes" id="UP000220629">
    <property type="component" value="Unassembled WGS sequence"/>
</dbReference>
<feature type="region of interest" description="Disordered" evidence="1">
    <location>
        <begin position="1"/>
        <end position="76"/>
    </location>
</feature>
<sequence>MQPATGGGVQDNTQPSTRTPSGARGEDPHYPASEAMGQGGAMQRGPGQAGQGLRVAPPGGTQGPAAGSGNRPGNGN</sequence>
<comment type="caution">
    <text evidence="2">The sequence shown here is derived from an EMBL/GenBank/DDBJ whole genome shotgun (WGS) entry which is preliminary data.</text>
</comment>
<evidence type="ECO:0000256" key="1">
    <source>
        <dbReference type="SAM" id="MobiDB-lite"/>
    </source>
</evidence>
<feature type="compositionally biased region" description="Low complexity" evidence="1">
    <location>
        <begin position="56"/>
        <end position="69"/>
    </location>
</feature>
<evidence type="ECO:0000313" key="2">
    <source>
        <dbReference type="EMBL" id="PEH42985.1"/>
    </source>
</evidence>
<dbReference type="EMBL" id="PDDY01000001">
    <property type="protein sequence ID" value="PEH42985.1"/>
    <property type="molecule type" value="Genomic_DNA"/>
</dbReference>